<dbReference type="EMBL" id="VDCS01000086">
    <property type="protein sequence ID" value="TNJ39775.1"/>
    <property type="molecule type" value="Genomic_DNA"/>
</dbReference>
<dbReference type="InterPro" id="IPR003439">
    <property type="entry name" value="ABC_transporter-like_ATP-bd"/>
</dbReference>
<dbReference type="Pfam" id="PF00005">
    <property type="entry name" value="ABC_tran"/>
    <property type="match status" value="1"/>
</dbReference>
<evidence type="ECO:0000313" key="4">
    <source>
        <dbReference type="Proteomes" id="UP000308713"/>
    </source>
</evidence>
<evidence type="ECO:0000313" key="3">
    <source>
        <dbReference type="EMBL" id="TNJ39775.1"/>
    </source>
</evidence>
<dbReference type="SUPFAM" id="SSF52540">
    <property type="entry name" value="P-loop containing nucleoside triphosphate hydrolases"/>
    <property type="match status" value="1"/>
</dbReference>
<gene>
    <name evidence="3" type="ORF">FGF67_16990</name>
</gene>
<sequence length="109" mass="12652">ENLKLYEWLMSEKFKDLDEIRKCLGRMLFSGSDQEKMAASLSGGEKHRLMLSRLMLERPNFLLLDEPDNHLDLESIIALGEALYNFKGVVLCISHDRELVSAFANRIWH</sequence>
<keyword evidence="3" id="KW-0067">ATP-binding</keyword>
<feature type="non-terminal residue" evidence="3">
    <location>
        <position position="109"/>
    </location>
</feature>
<keyword evidence="3" id="KW-0547">Nucleotide-binding</keyword>
<dbReference type="InterPro" id="IPR027417">
    <property type="entry name" value="P-loop_NTPase"/>
</dbReference>
<organism evidence="3 4">
    <name type="scientific">Allotamlana fucoidanivorans</name>
    <dbReference type="NCBI Taxonomy" id="2583814"/>
    <lineage>
        <taxon>Bacteria</taxon>
        <taxon>Pseudomonadati</taxon>
        <taxon>Bacteroidota</taxon>
        <taxon>Flavobacteriia</taxon>
        <taxon>Flavobacteriales</taxon>
        <taxon>Flavobacteriaceae</taxon>
        <taxon>Allotamlana</taxon>
    </lineage>
</organism>
<name>A0A5C4S972_9FLAO</name>
<feature type="non-terminal residue" evidence="3">
    <location>
        <position position="1"/>
    </location>
</feature>
<accession>A0A5C4S972</accession>
<dbReference type="Gene3D" id="3.40.50.300">
    <property type="entry name" value="P-loop containing nucleotide triphosphate hydrolases"/>
    <property type="match status" value="1"/>
</dbReference>
<evidence type="ECO:0000259" key="2">
    <source>
        <dbReference type="Pfam" id="PF00005"/>
    </source>
</evidence>
<dbReference type="InterPro" id="IPR050611">
    <property type="entry name" value="ABCF"/>
</dbReference>
<dbReference type="AlphaFoldDB" id="A0A5C4S972"/>
<dbReference type="GO" id="GO:0016887">
    <property type="term" value="F:ATP hydrolysis activity"/>
    <property type="evidence" value="ECO:0007669"/>
    <property type="project" value="InterPro"/>
</dbReference>
<dbReference type="GO" id="GO:0005524">
    <property type="term" value="F:ATP binding"/>
    <property type="evidence" value="ECO:0007669"/>
    <property type="project" value="UniProtKB-KW"/>
</dbReference>
<keyword evidence="4" id="KW-1185">Reference proteome</keyword>
<dbReference type="Proteomes" id="UP000308713">
    <property type="component" value="Unassembled WGS sequence"/>
</dbReference>
<protein>
    <submittedName>
        <fullName evidence="3">ABC-F family ATP-binding cassette domain-containing protein</fullName>
    </submittedName>
</protein>
<dbReference type="PANTHER" id="PTHR19211">
    <property type="entry name" value="ATP-BINDING TRANSPORT PROTEIN-RELATED"/>
    <property type="match status" value="1"/>
</dbReference>
<dbReference type="PANTHER" id="PTHR19211:SF96">
    <property type="entry name" value="ATP-BINDING PROTEIN YBIT-RELATED"/>
    <property type="match status" value="1"/>
</dbReference>
<keyword evidence="1" id="KW-0677">Repeat</keyword>
<proteinExistence type="predicted"/>
<comment type="caution">
    <text evidence="3">The sequence shown here is derived from an EMBL/GenBank/DDBJ whole genome shotgun (WGS) entry which is preliminary data.</text>
</comment>
<feature type="domain" description="ABC transporter" evidence="2">
    <location>
        <begin position="12"/>
        <end position="68"/>
    </location>
</feature>
<reference evidence="3 4" key="1">
    <citation type="submission" date="2019-05" db="EMBL/GenBank/DDBJ databases">
        <title>Tamlana fucoidanivorans sp. nov., isolated from the surface of algae collected from Fujian province in China.</title>
        <authorList>
            <person name="Li J."/>
        </authorList>
    </citation>
    <scope>NUCLEOTIDE SEQUENCE [LARGE SCALE GENOMIC DNA]</scope>
    <source>
        <strain evidence="3 4">CW2-9</strain>
    </source>
</reference>
<dbReference type="OrthoDB" id="9806726at2"/>
<evidence type="ECO:0000256" key="1">
    <source>
        <dbReference type="ARBA" id="ARBA00022737"/>
    </source>
</evidence>